<dbReference type="InterPro" id="IPR053136">
    <property type="entry name" value="UTP_pyrophosphatase-like"/>
</dbReference>
<protein>
    <submittedName>
        <fullName evidence="2">M48 family metallopeptidase</fullName>
    </submittedName>
</protein>
<dbReference type="Proteomes" id="UP000627781">
    <property type="component" value="Unassembled WGS sequence"/>
</dbReference>
<dbReference type="Pfam" id="PF01863">
    <property type="entry name" value="YgjP-like"/>
    <property type="match status" value="1"/>
</dbReference>
<organism evidence="2 3">
    <name type="scientific">Clostridium cibarium</name>
    <dbReference type="NCBI Taxonomy" id="2762247"/>
    <lineage>
        <taxon>Bacteria</taxon>
        <taxon>Bacillati</taxon>
        <taxon>Bacillota</taxon>
        <taxon>Clostridia</taxon>
        <taxon>Eubacteriales</taxon>
        <taxon>Clostridiaceae</taxon>
        <taxon>Clostridium</taxon>
    </lineage>
</organism>
<comment type="caution">
    <text evidence="2">The sequence shown here is derived from an EMBL/GenBank/DDBJ whole genome shotgun (WGS) entry which is preliminary data.</text>
</comment>
<dbReference type="CDD" id="cd07344">
    <property type="entry name" value="M48_yhfN_like"/>
    <property type="match status" value="1"/>
</dbReference>
<dbReference type="PANTHER" id="PTHR30399">
    <property type="entry name" value="UNCHARACTERIZED PROTEIN YGJP"/>
    <property type="match status" value="1"/>
</dbReference>
<sequence>MEEIKYKVYYKKIKSSLITIEPDGEVIIKVPLGTGENEIDDIVRRKSKWIRSKKELLESRKKLNCDEIMYLGEIYKLNIIIQPYLKMEFVIDHNKTFIINTISKERGNKVLEKYLREKCKEVVYKKVDKYRKYFPSEPKEVKVKEQKKRWGSCTYDNRIFLNWKLIMGRELALEYVVVHEMCHMVHKNHSKQYWELVGKIMSSYKEEHNWLKDNGYLMNV</sequence>
<accession>A0ABR8PYT7</accession>
<evidence type="ECO:0000259" key="1">
    <source>
        <dbReference type="Pfam" id="PF01863"/>
    </source>
</evidence>
<gene>
    <name evidence="2" type="ORF">H9661_18370</name>
</gene>
<proteinExistence type="predicted"/>
<dbReference type="EMBL" id="JACSRA010000044">
    <property type="protein sequence ID" value="MBD7913323.1"/>
    <property type="molecule type" value="Genomic_DNA"/>
</dbReference>
<evidence type="ECO:0000313" key="3">
    <source>
        <dbReference type="Proteomes" id="UP000627781"/>
    </source>
</evidence>
<dbReference type="PANTHER" id="PTHR30399:SF1">
    <property type="entry name" value="UTP PYROPHOSPHATASE"/>
    <property type="match status" value="1"/>
</dbReference>
<reference evidence="2 3" key="1">
    <citation type="submission" date="2020-08" db="EMBL/GenBank/DDBJ databases">
        <title>A Genomic Blueprint of the Chicken Gut Microbiome.</title>
        <authorList>
            <person name="Gilroy R."/>
            <person name="Ravi A."/>
            <person name="Getino M."/>
            <person name="Pursley I."/>
            <person name="Horton D.L."/>
            <person name="Alikhan N.-F."/>
            <person name="Baker D."/>
            <person name="Gharbi K."/>
            <person name="Hall N."/>
            <person name="Watson M."/>
            <person name="Adriaenssens E.M."/>
            <person name="Foster-Nyarko E."/>
            <person name="Jarju S."/>
            <person name="Secka A."/>
            <person name="Antonio M."/>
            <person name="Oren A."/>
            <person name="Chaudhuri R."/>
            <person name="La Ragione R.M."/>
            <person name="Hildebrand F."/>
            <person name="Pallen M.J."/>
        </authorList>
    </citation>
    <scope>NUCLEOTIDE SEQUENCE [LARGE SCALE GENOMIC DNA]</scope>
    <source>
        <strain evidence="2 3">Sa3CVN1</strain>
    </source>
</reference>
<keyword evidence="3" id="KW-1185">Reference proteome</keyword>
<dbReference type="RefSeq" id="WP_191770235.1">
    <property type="nucleotide sequence ID" value="NZ_JACSRA010000044.1"/>
</dbReference>
<dbReference type="Gene3D" id="3.30.2010.10">
    <property type="entry name" value="Metalloproteases ('zincins'), catalytic domain"/>
    <property type="match status" value="1"/>
</dbReference>
<name>A0ABR8PYT7_9CLOT</name>
<dbReference type="InterPro" id="IPR002725">
    <property type="entry name" value="YgjP-like_metallopeptidase"/>
</dbReference>
<evidence type="ECO:0000313" key="2">
    <source>
        <dbReference type="EMBL" id="MBD7913323.1"/>
    </source>
</evidence>
<feature type="domain" description="YgjP-like metallopeptidase" evidence="1">
    <location>
        <begin position="18"/>
        <end position="213"/>
    </location>
</feature>